<evidence type="ECO:0000313" key="1">
    <source>
        <dbReference type="EMBL" id="MEQ2533724.1"/>
    </source>
</evidence>
<protein>
    <submittedName>
        <fullName evidence="1">Uncharacterized protein</fullName>
    </submittedName>
</protein>
<dbReference type="EMBL" id="JBBMES010000001">
    <property type="protein sequence ID" value="MEQ2533724.1"/>
    <property type="molecule type" value="Genomic_DNA"/>
</dbReference>
<name>A0ABV1GJR6_9FIRM</name>
<dbReference type="Proteomes" id="UP001480973">
    <property type="component" value="Unassembled WGS sequence"/>
</dbReference>
<comment type="caution">
    <text evidence="1">The sequence shown here is derived from an EMBL/GenBank/DDBJ whole genome shotgun (WGS) entry which is preliminary data.</text>
</comment>
<reference evidence="1 2" key="1">
    <citation type="submission" date="2024-03" db="EMBL/GenBank/DDBJ databases">
        <title>Human intestinal bacterial collection.</title>
        <authorList>
            <person name="Pauvert C."/>
            <person name="Hitch T.C.A."/>
            <person name="Clavel T."/>
        </authorList>
    </citation>
    <scope>NUCLEOTIDE SEQUENCE [LARGE SCALE GENOMIC DNA]</scope>
    <source>
        <strain evidence="1 2">CLA-JM-H10</strain>
    </source>
</reference>
<sequence>MVMNIIAAVLTLLAVAGSIFAYKLEKSDYKNADSDKNAEK</sequence>
<gene>
    <name evidence="1" type="ORF">WMO38_01210</name>
</gene>
<proteinExistence type="predicted"/>
<evidence type="ECO:0000313" key="2">
    <source>
        <dbReference type="Proteomes" id="UP001480973"/>
    </source>
</evidence>
<keyword evidence="2" id="KW-1185">Reference proteome</keyword>
<accession>A0ABV1GJR6</accession>
<organism evidence="1 2">
    <name type="scientific">Lachnospira intestinalis</name>
    <dbReference type="NCBI Taxonomy" id="3133158"/>
    <lineage>
        <taxon>Bacteria</taxon>
        <taxon>Bacillati</taxon>
        <taxon>Bacillota</taxon>
        <taxon>Clostridia</taxon>
        <taxon>Lachnospirales</taxon>
        <taxon>Lachnospiraceae</taxon>
        <taxon>Lachnospira</taxon>
    </lineage>
</organism>